<dbReference type="AlphaFoldDB" id="A0A0X3NNN3"/>
<evidence type="ECO:0000256" key="3">
    <source>
        <dbReference type="ARBA" id="ARBA00022621"/>
    </source>
</evidence>
<feature type="domain" description="Globin" evidence="8">
    <location>
        <begin position="131"/>
        <end position="280"/>
    </location>
</feature>
<evidence type="ECO:0000259" key="8">
    <source>
        <dbReference type="PROSITE" id="PS01033"/>
    </source>
</evidence>
<dbReference type="EMBL" id="GEEE01022152">
    <property type="protein sequence ID" value="JAP41073.1"/>
    <property type="molecule type" value="Transcribed_RNA"/>
</dbReference>
<organism evidence="9">
    <name type="scientific">Schistocephalus solidus</name>
    <name type="common">Tapeworm</name>
    <dbReference type="NCBI Taxonomy" id="70667"/>
    <lineage>
        <taxon>Eukaryota</taxon>
        <taxon>Metazoa</taxon>
        <taxon>Spiralia</taxon>
        <taxon>Lophotrochozoa</taxon>
        <taxon>Platyhelminthes</taxon>
        <taxon>Cestoda</taxon>
        <taxon>Eucestoda</taxon>
        <taxon>Diphyllobothriidea</taxon>
        <taxon>Diphyllobothriidae</taxon>
        <taxon>Schistocephalus</taxon>
    </lineage>
</organism>
<keyword evidence="3 6" id="KW-0561">Oxygen transport</keyword>
<comment type="similarity">
    <text evidence="6">Belongs to the globin family.</text>
</comment>
<dbReference type="PANTHER" id="PTHR46458">
    <property type="entry name" value="BLR2807 PROTEIN"/>
    <property type="match status" value="1"/>
</dbReference>
<dbReference type="InterPro" id="IPR009050">
    <property type="entry name" value="Globin-like_sf"/>
</dbReference>
<dbReference type="InterPro" id="IPR044399">
    <property type="entry name" value="Mb-like_M"/>
</dbReference>
<dbReference type="PROSITE" id="PS01033">
    <property type="entry name" value="GLOBIN"/>
    <property type="match status" value="1"/>
</dbReference>
<evidence type="ECO:0000256" key="4">
    <source>
        <dbReference type="ARBA" id="ARBA00022723"/>
    </source>
</evidence>
<evidence type="ECO:0000256" key="2">
    <source>
        <dbReference type="ARBA" id="ARBA00022617"/>
    </source>
</evidence>
<gene>
    <name evidence="9" type="ORF">TR151324</name>
</gene>
<accession>A0A0X3NNN3</accession>
<sequence>MNASVFCEPTQTPRKMGCEMSDLCQTWLSKRYLDNRSIVCALPGEEKTRRTVSLSGAFRSSPTDTPTTGSHKSSYVLDIGGQRQRHSTDRGSLETAPLSHHSSLVNRVFSRRRTVDDLNKIVLQKVPLSDYFSEFEKDVLLSTWAVLNEEANKHSAAVFTLAGQMFPGLRNLFDIPCANTEKENCESEAAKRHREAYMKMINGAIECLEYPREDFYDDLLVAGAHYATIPGMKTEYFKVIKRATLVTWNSLLGEEFTEDVKQSWQSLLDYIITVISEGCRIYEREEERALLDASPNLSENLLRALKSRPSVVSMTDEEWKLFHSLCR</sequence>
<evidence type="ECO:0000256" key="1">
    <source>
        <dbReference type="ARBA" id="ARBA00022448"/>
    </source>
</evidence>
<evidence type="ECO:0000256" key="6">
    <source>
        <dbReference type="RuleBase" id="RU000356"/>
    </source>
</evidence>
<name>A0A0X3NNN3_SCHSO</name>
<evidence type="ECO:0000313" key="9">
    <source>
        <dbReference type="EMBL" id="JAP41073.1"/>
    </source>
</evidence>
<keyword evidence="4" id="KW-0479">Metal-binding</keyword>
<dbReference type="Gene3D" id="1.10.490.10">
    <property type="entry name" value="Globins"/>
    <property type="match status" value="1"/>
</dbReference>
<evidence type="ECO:0000256" key="7">
    <source>
        <dbReference type="SAM" id="MobiDB-lite"/>
    </source>
</evidence>
<keyword evidence="2 6" id="KW-0349">Heme</keyword>
<dbReference type="PANTHER" id="PTHR46458:SF1">
    <property type="entry name" value="GEO09476P1"/>
    <property type="match status" value="1"/>
</dbReference>
<dbReference type="InterPro" id="IPR012292">
    <property type="entry name" value="Globin/Proto"/>
</dbReference>
<dbReference type="GO" id="GO:0020037">
    <property type="term" value="F:heme binding"/>
    <property type="evidence" value="ECO:0007669"/>
    <property type="project" value="InterPro"/>
</dbReference>
<evidence type="ECO:0000256" key="5">
    <source>
        <dbReference type="ARBA" id="ARBA00023004"/>
    </source>
</evidence>
<dbReference type="Pfam" id="PF00042">
    <property type="entry name" value="Globin"/>
    <property type="match status" value="1"/>
</dbReference>
<dbReference type="GO" id="GO:0005344">
    <property type="term" value="F:oxygen carrier activity"/>
    <property type="evidence" value="ECO:0007669"/>
    <property type="project" value="UniProtKB-KW"/>
</dbReference>
<reference evidence="9" key="1">
    <citation type="submission" date="2016-01" db="EMBL/GenBank/DDBJ databases">
        <title>Reference transcriptome for the parasite Schistocephalus solidus: insights into the molecular evolution of parasitism.</title>
        <authorList>
            <person name="Hebert F.O."/>
            <person name="Grambauer S."/>
            <person name="Barber I."/>
            <person name="Landry C.R."/>
            <person name="Aubin-Horth N."/>
        </authorList>
    </citation>
    <scope>NUCLEOTIDE SEQUENCE</scope>
</reference>
<keyword evidence="5" id="KW-0408">Iron</keyword>
<dbReference type="InterPro" id="IPR050532">
    <property type="entry name" value="Globin-like_OT"/>
</dbReference>
<dbReference type="GO" id="GO:0046872">
    <property type="term" value="F:metal ion binding"/>
    <property type="evidence" value="ECO:0007669"/>
    <property type="project" value="UniProtKB-KW"/>
</dbReference>
<proteinExistence type="inferred from homology"/>
<dbReference type="InterPro" id="IPR000971">
    <property type="entry name" value="Globin"/>
</dbReference>
<protein>
    <recommendedName>
        <fullName evidence="8">Globin domain-containing protein</fullName>
    </recommendedName>
</protein>
<dbReference type="CDD" id="cd01040">
    <property type="entry name" value="Mb-like"/>
    <property type="match status" value="1"/>
</dbReference>
<dbReference type="SUPFAM" id="SSF46458">
    <property type="entry name" value="Globin-like"/>
    <property type="match status" value="1"/>
</dbReference>
<feature type="region of interest" description="Disordered" evidence="7">
    <location>
        <begin position="52"/>
        <end position="74"/>
    </location>
</feature>
<dbReference type="GO" id="GO:0019825">
    <property type="term" value="F:oxygen binding"/>
    <property type="evidence" value="ECO:0007669"/>
    <property type="project" value="InterPro"/>
</dbReference>
<keyword evidence="1 6" id="KW-0813">Transport</keyword>
<feature type="compositionally biased region" description="Polar residues" evidence="7">
    <location>
        <begin position="52"/>
        <end position="73"/>
    </location>
</feature>